<dbReference type="Pfam" id="PF10948">
    <property type="entry name" value="DUF2635"/>
    <property type="match status" value="1"/>
</dbReference>
<comment type="caution">
    <text evidence="2">The sequence shown here is derived from an EMBL/GenBank/DDBJ whole genome shotgun (WGS) entry which is preliminary data.</text>
</comment>
<evidence type="ECO:0000256" key="1">
    <source>
        <dbReference type="SAM" id="MobiDB-lite"/>
    </source>
</evidence>
<reference evidence="2 3" key="1">
    <citation type="journal article" date="2020" name="Int. J. Syst. Evol. Microbiol.">
        <title>Novel acetic acid bacteria from cider fermentations: Acetobacter conturbans sp. nov. and Acetobacter fallax sp. nov.</title>
        <authorList>
            <person name="Sombolestani A.S."/>
            <person name="Cleenwerck I."/>
            <person name="Cnockaert M."/>
            <person name="Borremans W."/>
            <person name="Wieme A.D."/>
            <person name="De Vuyst L."/>
            <person name="Vandamme P."/>
        </authorList>
    </citation>
    <scope>NUCLEOTIDE SEQUENCE [LARGE SCALE GENOMIC DNA]</scope>
    <source>
        <strain evidence="2 3">LMG 30640</strain>
    </source>
</reference>
<proteinExistence type="predicted"/>
<feature type="compositionally biased region" description="Basic and acidic residues" evidence="1">
    <location>
        <begin position="57"/>
        <end position="69"/>
    </location>
</feature>
<evidence type="ECO:0000313" key="3">
    <source>
        <dbReference type="Proteomes" id="UP000635278"/>
    </source>
</evidence>
<accession>A0ABX0JM09</accession>
<evidence type="ECO:0000313" key="2">
    <source>
        <dbReference type="EMBL" id="NHN83665.1"/>
    </source>
</evidence>
<dbReference type="RefSeq" id="WP_173582104.1">
    <property type="nucleotide sequence ID" value="NZ_WOTB01000003.1"/>
</dbReference>
<dbReference type="InterPro" id="IPR024400">
    <property type="entry name" value="DUF2635"/>
</dbReference>
<gene>
    <name evidence="2" type="ORF">GOB93_03295</name>
</gene>
<keyword evidence="3" id="KW-1185">Reference proteome</keyword>
<dbReference type="Proteomes" id="UP000635278">
    <property type="component" value="Unassembled WGS sequence"/>
</dbReference>
<feature type="region of interest" description="Disordered" evidence="1">
    <location>
        <begin position="48"/>
        <end position="69"/>
    </location>
</feature>
<sequence>MFVKPADGRAVRWPGSMRLLSSNGENVPDNTFWRRRLKFGDVVKAEAPATAQPVADHPTEHAVEEGSAA</sequence>
<dbReference type="EMBL" id="WOTB01000003">
    <property type="protein sequence ID" value="NHN83665.1"/>
    <property type="molecule type" value="Genomic_DNA"/>
</dbReference>
<protein>
    <submittedName>
        <fullName evidence="2">DUF2635 domain-containing protein</fullName>
    </submittedName>
</protein>
<name>A0ABX0JM09_9PROT</name>
<organism evidence="2 3">
    <name type="scientific">Acetobacter musti</name>
    <dbReference type="NCBI Taxonomy" id="864732"/>
    <lineage>
        <taxon>Bacteria</taxon>
        <taxon>Pseudomonadati</taxon>
        <taxon>Pseudomonadota</taxon>
        <taxon>Alphaproteobacteria</taxon>
        <taxon>Acetobacterales</taxon>
        <taxon>Acetobacteraceae</taxon>
        <taxon>Acetobacter</taxon>
    </lineage>
</organism>